<evidence type="ECO:0000256" key="3">
    <source>
        <dbReference type="ARBA" id="ARBA00023015"/>
    </source>
</evidence>
<dbReference type="PANTHER" id="PTHR21411">
    <property type="entry name" value="APONTIC"/>
    <property type="match status" value="1"/>
</dbReference>
<dbReference type="EnsemblMetazoa" id="XM_019910742.1">
    <property type="protein sequence ID" value="XP_019766301.1"/>
    <property type="gene ID" value="LOC109541782"/>
</dbReference>
<evidence type="ECO:0000313" key="8">
    <source>
        <dbReference type="Proteomes" id="UP000019118"/>
    </source>
</evidence>
<dbReference type="AlphaFoldDB" id="A0AAR5PZQ9"/>
<evidence type="ECO:0000259" key="6">
    <source>
        <dbReference type="Pfam" id="PF13873"/>
    </source>
</evidence>
<dbReference type="InterPro" id="IPR028002">
    <property type="entry name" value="Myb_DNA-bind_5"/>
</dbReference>
<name>A0AAR5PZQ9_DENPD</name>
<organism evidence="7 8">
    <name type="scientific">Dendroctonus ponderosae</name>
    <name type="common">Mountain pine beetle</name>
    <dbReference type="NCBI Taxonomy" id="77166"/>
    <lineage>
        <taxon>Eukaryota</taxon>
        <taxon>Metazoa</taxon>
        <taxon>Ecdysozoa</taxon>
        <taxon>Arthropoda</taxon>
        <taxon>Hexapoda</taxon>
        <taxon>Insecta</taxon>
        <taxon>Pterygota</taxon>
        <taxon>Neoptera</taxon>
        <taxon>Endopterygota</taxon>
        <taxon>Coleoptera</taxon>
        <taxon>Polyphaga</taxon>
        <taxon>Cucujiformia</taxon>
        <taxon>Curculionidae</taxon>
        <taxon>Scolytinae</taxon>
        <taxon>Dendroctonus</taxon>
    </lineage>
</organism>
<reference evidence="7" key="2">
    <citation type="submission" date="2024-08" db="UniProtKB">
        <authorList>
            <consortium name="EnsemblMetazoa"/>
        </authorList>
    </citation>
    <scope>IDENTIFICATION</scope>
</reference>
<evidence type="ECO:0000256" key="5">
    <source>
        <dbReference type="ARBA" id="ARBA00025466"/>
    </source>
</evidence>
<comment type="subunit">
    <text evidence="1">Self-associates forming complexes of several hundred monomers.</text>
</comment>
<keyword evidence="4" id="KW-0804">Transcription</keyword>
<comment type="function">
    <text evidence="5">Involved in transvection phenomena (= synapsis-dependent gene expression), where the synaptic pairing of chromosomes carrying genes with which zeste interacts influences the expression of these genes. Zeste binds to DNA and stimulates transcription from a nearby promoter.</text>
</comment>
<proteinExistence type="predicted"/>
<dbReference type="PANTHER" id="PTHR21411:SF0">
    <property type="entry name" value="REGULATORY PROTEIN ZESTE"/>
    <property type="match status" value="1"/>
</dbReference>
<protein>
    <recommendedName>
        <fullName evidence="2">Regulatory protein zeste</fullName>
    </recommendedName>
</protein>
<keyword evidence="8" id="KW-1185">Reference proteome</keyword>
<accession>A0AAR5PZQ9</accession>
<reference evidence="8" key="1">
    <citation type="journal article" date="2013" name="Genome Biol.">
        <title>Draft genome of the mountain pine beetle, Dendroctonus ponderosae Hopkins, a major forest pest.</title>
        <authorList>
            <person name="Keeling C.I."/>
            <person name="Yuen M.M."/>
            <person name="Liao N.Y."/>
            <person name="Docking T.R."/>
            <person name="Chan S.K."/>
            <person name="Taylor G.A."/>
            <person name="Palmquist D.L."/>
            <person name="Jackman S.D."/>
            <person name="Nguyen A."/>
            <person name="Li M."/>
            <person name="Henderson H."/>
            <person name="Janes J.K."/>
            <person name="Zhao Y."/>
            <person name="Pandoh P."/>
            <person name="Moore R."/>
            <person name="Sperling F.A."/>
            <person name="Huber D.P."/>
            <person name="Birol I."/>
            <person name="Jones S.J."/>
            <person name="Bohlmann J."/>
        </authorList>
    </citation>
    <scope>NUCLEOTIDE SEQUENCE</scope>
</reference>
<evidence type="ECO:0000313" key="7">
    <source>
        <dbReference type="EnsemblMetazoa" id="XP_019766301.1"/>
    </source>
</evidence>
<keyword evidence="3" id="KW-0805">Transcription regulation</keyword>
<feature type="domain" description="Myb/SANT-like DNA-binding" evidence="6">
    <location>
        <begin position="106"/>
        <end position="183"/>
    </location>
</feature>
<evidence type="ECO:0000256" key="1">
    <source>
        <dbReference type="ARBA" id="ARBA00011764"/>
    </source>
</evidence>
<evidence type="ECO:0000256" key="2">
    <source>
        <dbReference type="ARBA" id="ARBA00016807"/>
    </source>
</evidence>
<dbReference type="Pfam" id="PF13873">
    <property type="entry name" value="Myb_DNA-bind_5"/>
    <property type="match status" value="1"/>
</dbReference>
<sequence length="364" mass="42305">MRTFSFIKSAITSTEVENSRNISKFGLTVFREMTQINDVWQLLTCVYLWLLTGLAGKIRGYASSNSSKPKQWQIACNPFIDLGKYQIVSLGGLSGDQCSTHGKRRRSPNYSDKETRTLYSLALAHLEIIENKKVDAETCRRKDLVWNIVAENYNKCFGENKRTVDQLRHKYDSIKKLARRKRLKNLEELKEGKVAPNVTELEDYEKELLGLLENQVVNTSQSLSFIVLSESEDDSESKIETTDDIKTEYNTNIDSPEHPVEEGSVIHGSEELTDEHFVITDEDAIWDLPSDPSNRPQLNLMKKQLEMLERQEQRQIAEHRRKMQTDRIKRRFFLNQEKRAKILHEKEMSLLNLEIATRRKISHL</sequence>
<dbReference type="Proteomes" id="UP000019118">
    <property type="component" value="Unassembled WGS sequence"/>
</dbReference>
<gene>
    <name evidence="7" type="primary">109541782</name>
</gene>
<evidence type="ECO:0000256" key="4">
    <source>
        <dbReference type="ARBA" id="ARBA00023163"/>
    </source>
</evidence>